<dbReference type="Pfam" id="PF00072">
    <property type="entry name" value="Response_reg"/>
    <property type="match status" value="1"/>
</dbReference>
<dbReference type="PANTHER" id="PTHR45566">
    <property type="entry name" value="HTH-TYPE TRANSCRIPTIONAL REGULATOR YHJB-RELATED"/>
    <property type="match status" value="1"/>
</dbReference>
<dbReference type="Gene3D" id="3.40.50.2300">
    <property type="match status" value="1"/>
</dbReference>
<dbReference type="Pfam" id="PF00196">
    <property type="entry name" value="GerE"/>
    <property type="match status" value="1"/>
</dbReference>
<evidence type="ECO:0000313" key="6">
    <source>
        <dbReference type="EMBL" id="EXI68490.1"/>
    </source>
</evidence>
<dbReference type="InterPro" id="IPR016032">
    <property type="entry name" value="Sig_transdc_resp-reg_C-effctor"/>
</dbReference>
<name>A0A011NV76_9PROT</name>
<dbReference type="GO" id="GO:0006508">
    <property type="term" value="P:proteolysis"/>
    <property type="evidence" value="ECO:0007669"/>
    <property type="project" value="UniProtKB-KW"/>
</dbReference>
<dbReference type="PRINTS" id="PR00038">
    <property type="entry name" value="HTHLUXR"/>
</dbReference>
<keyword evidence="1 3" id="KW-0597">Phosphoprotein</keyword>
<keyword evidence="2" id="KW-0238">DNA-binding</keyword>
<dbReference type="CDD" id="cd06170">
    <property type="entry name" value="LuxR_C_like"/>
    <property type="match status" value="1"/>
</dbReference>
<accession>A0A011NV76</accession>
<organism evidence="6 7">
    <name type="scientific">Candidatus Accumulibacter adjunctus</name>
    <dbReference type="NCBI Taxonomy" id="1454001"/>
    <lineage>
        <taxon>Bacteria</taxon>
        <taxon>Pseudomonadati</taxon>
        <taxon>Pseudomonadota</taxon>
        <taxon>Betaproteobacteria</taxon>
        <taxon>Candidatus Accumulibacter</taxon>
    </lineage>
</organism>
<dbReference type="PROSITE" id="PS50043">
    <property type="entry name" value="HTH_LUXR_2"/>
    <property type="match status" value="1"/>
</dbReference>
<dbReference type="InterPro" id="IPR058245">
    <property type="entry name" value="NreC/VraR/RcsB-like_REC"/>
</dbReference>
<dbReference type="SUPFAM" id="SSF52172">
    <property type="entry name" value="CheY-like"/>
    <property type="match status" value="1"/>
</dbReference>
<dbReference type="InterPro" id="IPR000792">
    <property type="entry name" value="Tscrpt_reg_LuxR_C"/>
</dbReference>
<dbReference type="SMART" id="SM00448">
    <property type="entry name" value="REC"/>
    <property type="match status" value="1"/>
</dbReference>
<dbReference type="GO" id="GO:0003677">
    <property type="term" value="F:DNA binding"/>
    <property type="evidence" value="ECO:0007669"/>
    <property type="project" value="UniProtKB-KW"/>
</dbReference>
<dbReference type="EMBL" id="JFAX01000005">
    <property type="protein sequence ID" value="EXI68490.1"/>
    <property type="molecule type" value="Genomic_DNA"/>
</dbReference>
<comment type="caution">
    <text evidence="6">The sequence shown here is derived from an EMBL/GenBank/DDBJ whole genome shotgun (WGS) entry which is preliminary data.</text>
</comment>
<dbReference type="GO" id="GO:0000160">
    <property type="term" value="P:phosphorelay signal transduction system"/>
    <property type="evidence" value="ECO:0007669"/>
    <property type="project" value="InterPro"/>
</dbReference>
<dbReference type="PATRIC" id="fig|1454001.3.peg.1296"/>
<dbReference type="SMART" id="SM00421">
    <property type="entry name" value="HTH_LUXR"/>
    <property type="match status" value="1"/>
</dbReference>
<dbReference type="InterPro" id="IPR051015">
    <property type="entry name" value="EvgA-like"/>
</dbReference>
<evidence type="ECO:0000313" key="7">
    <source>
        <dbReference type="Proteomes" id="UP000020218"/>
    </source>
</evidence>
<gene>
    <name evidence="6" type="primary">degU_1</name>
    <name evidence="6" type="ORF">AW08_01272</name>
</gene>
<dbReference type="STRING" id="1454001.AW08_01272"/>
<keyword evidence="6" id="KW-0378">Hydrolase</keyword>
<dbReference type="InterPro" id="IPR001789">
    <property type="entry name" value="Sig_transdc_resp-reg_receiver"/>
</dbReference>
<dbReference type="AlphaFoldDB" id="A0A011NV76"/>
<reference evidence="6" key="1">
    <citation type="submission" date="2014-02" db="EMBL/GenBank/DDBJ databases">
        <title>Expanding our view of genomic diversity in Candidatus Accumulibacter clades.</title>
        <authorList>
            <person name="Skennerton C.T."/>
            <person name="Barr J.J."/>
            <person name="Slater F.R."/>
            <person name="Bond P.L."/>
            <person name="Tyson G.W."/>
        </authorList>
    </citation>
    <scope>NUCLEOTIDE SEQUENCE [LARGE SCALE GENOMIC DNA]</scope>
</reference>
<dbReference type="PROSITE" id="PS50110">
    <property type="entry name" value="RESPONSE_REGULATORY"/>
    <property type="match status" value="1"/>
</dbReference>
<feature type="domain" description="HTH luxR-type" evidence="4">
    <location>
        <begin position="157"/>
        <end position="223"/>
    </location>
</feature>
<sequence length="242" mass="25890">MKILLVDDHQLFREGVELLLQRLNESLELLQAATCDEAFALCEANPDVDLILLDLNLAGMRGLEGLSLLRERHSGMPVVVLSSVDDAPTIRRAIDAGAMGFIPKSSSSEIMLNALRLVLAKGVYLPPRILLAASAQGPFTPLHRPVAANARQAGVGPITPVELGLTPRQADVLYLVLQGKPIKLICRELNLGEGTIKGHVSAVLRALNVTTRTQAIVAAHRLGLIFDAPAAAALLKQDADSR</sequence>
<dbReference type="GO" id="GO:0006355">
    <property type="term" value="P:regulation of DNA-templated transcription"/>
    <property type="evidence" value="ECO:0007669"/>
    <property type="project" value="InterPro"/>
</dbReference>
<feature type="domain" description="Response regulatory" evidence="5">
    <location>
        <begin position="2"/>
        <end position="119"/>
    </location>
</feature>
<evidence type="ECO:0000256" key="3">
    <source>
        <dbReference type="PROSITE-ProRule" id="PRU00169"/>
    </source>
</evidence>
<feature type="modified residue" description="4-aspartylphosphate" evidence="3">
    <location>
        <position position="54"/>
    </location>
</feature>
<evidence type="ECO:0000256" key="2">
    <source>
        <dbReference type="ARBA" id="ARBA00023125"/>
    </source>
</evidence>
<dbReference type="CDD" id="cd17535">
    <property type="entry name" value="REC_NarL-like"/>
    <property type="match status" value="1"/>
</dbReference>
<proteinExistence type="predicted"/>
<keyword evidence="6" id="KW-0645">Protease</keyword>
<evidence type="ECO:0000256" key="1">
    <source>
        <dbReference type="ARBA" id="ARBA00022553"/>
    </source>
</evidence>
<dbReference type="GO" id="GO:0008233">
    <property type="term" value="F:peptidase activity"/>
    <property type="evidence" value="ECO:0007669"/>
    <property type="project" value="UniProtKB-KW"/>
</dbReference>
<keyword evidence="7" id="KW-1185">Reference proteome</keyword>
<protein>
    <submittedName>
        <fullName evidence="6">Protease production enhancer protein</fullName>
    </submittedName>
</protein>
<dbReference type="PANTHER" id="PTHR45566:SF1">
    <property type="entry name" value="HTH-TYPE TRANSCRIPTIONAL REGULATOR YHJB-RELATED"/>
    <property type="match status" value="1"/>
</dbReference>
<evidence type="ECO:0000259" key="4">
    <source>
        <dbReference type="PROSITE" id="PS50043"/>
    </source>
</evidence>
<evidence type="ECO:0000259" key="5">
    <source>
        <dbReference type="PROSITE" id="PS50110"/>
    </source>
</evidence>
<dbReference type="SUPFAM" id="SSF46894">
    <property type="entry name" value="C-terminal effector domain of the bipartite response regulators"/>
    <property type="match status" value="1"/>
</dbReference>
<dbReference type="Proteomes" id="UP000020218">
    <property type="component" value="Unassembled WGS sequence"/>
</dbReference>
<dbReference type="InterPro" id="IPR011006">
    <property type="entry name" value="CheY-like_superfamily"/>
</dbReference>